<dbReference type="InterPro" id="IPR036908">
    <property type="entry name" value="RlpA-like_sf"/>
</dbReference>
<dbReference type="Pfam" id="PF06725">
    <property type="entry name" value="3D"/>
    <property type="match status" value="1"/>
</dbReference>
<dbReference type="GO" id="GO:0004553">
    <property type="term" value="F:hydrolase activity, hydrolyzing O-glycosyl compounds"/>
    <property type="evidence" value="ECO:0007669"/>
    <property type="project" value="InterPro"/>
</dbReference>
<dbReference type="Proteomes" id="UP000628775">
    <property type="component" value="Unassembled WGS sequence"/>
</dbReference>
<feature type="domain" description="3D" evidence="3">
    <location>
        <begin position="122"/>
        <end position="182"/>
    </location>
</feature>
<dbReference type="EMBL" id="BMIR01000017">
    <property type="protein sequence ID" value="GGE49938.1"/>
    <property type="molecule type" value="Genomic_DNA"/>
</dbReference>
<evidence type="ECO:0000259" key="3">
    <source>
        <dbReference type="Pfam" id="PF06725"/>
    </source>
</evidence>
<evidence type="ECO:0000256" key="2">
    <source>
        <dbReference type="SAM" id="MobiDB-lite"/>
    </source>
</evidence>
<dbReference type="GO" id="GO:0009254">
    <property type="term" value="P:peptidoglycan turnover"/>
    <property type="evidence" value="ECO:0007669"/>
    <property type="project" value="InterPro"/>
</dbReference>
<evidence type="ECO:0000313" key="5">
    <source>
        <dbReference type="Proteomes" id="UP000628775"/>
    </source>
</evidence>
<evidence type="ECO:0000313" key="4">
    <source>
        <dbReference type="EMBL" id="GGE49938.1"/>
    </source>
</evidence>
<keyword evidence="5" id="KW-1185">Reference proteome</keyword>
<reference evidence="4" key="1">
    <citation type="journal article" date="2014" name="Int. J. Syst. Evol. Microbiol.">
        <title>Complete genome sequence of Corynebacterium casei LMG S-19264T (=DSM 44701T), isolated from a smear-ripened cheese.</title>
        <authorList>
            <consortium name="US DOE Joint Genome Institute (JGI-PGF)"/>
            <person name="Walter F."/>
            <person name="Albersmeier A."/>
            <person name="Kalinowski J."/>
            <person name="Ruckert C."/>
        </authorList>
    </citation>
    <scope>NUCLEOTIDE SEQUENCE</scope>
    <source>
        <strain evidence="4">CGMCC 1.15371</strain>
    </source>
</reference>
<dbReference type="InterPro" id="IPR010611">
    <property type="entry name" value="3D_dom"/>
</dbReference>
<evidence type="ECO:0000256" key="1">
    <source>
        <dbReference type="ARBA" id="ARBA00022729"/>
    </source>
</evidence>
<organism evidence="4 5">
    <name type="scientific">Pullulanibacillus camelliae</name>
    <dbReference type="NCBI Taxonomy" id="1707096"/>
    <lineage>
        <taxon>Bacteria</taxon>
        <taxon>Bacillati</taxon>
        <taxon>Bacillota</taxon>
        <taxon>Bacilli</taxon>
        <taxon>Bacillales</taxon>
        <taxon>Sporolactobacillaceae</taxon>
        <taxon>Pullulanibacillus</taxon>
    </lineage>
</organism>
<dbReference type="GO" id="GO:0019867">
    <property type="term" value="C:outer membrane"/>
    <property type="evidence" value="ECO:0007669"/>
    <property type="project" value="InterPro"/>
</dbReference>
<dbReference type="PANTHER" id="PTHR39160">
    <property type="entry name" value="CELL WALL-BINDING PROTEIN YOCH"/>
    <property type="match status" value="1"/>
</dbReference>
<dbReference type="Gene3D" id="2.40.40.10">
    <property type="entry name" value="RlpA-like domain"/>
    <property type="match status" value="1"/>
</dbReference>
<gene>
    <name evidence="4" type="ORF">GCM10011391_30850</name>
</gene>
<feature type="compositionally biased region" description="Polar residues" evidence="2">
    <location>
        <begin position="31"/>
        <end position="41"/>
    </location>
</feature>
<name>A0A8J3DWM8_9BACL</name>
<comment type="caution">
    <text evidence="4">The sequence shown here is derived from an EMBL/GenBank/DDBJ whole genome shotgun (WGS) entry which is preliminary data.</text>
</comment>
<proteinExistence type="predicted"/>
<keyword evidence="1" id="KW-0732">Signal</keyword>
<dbReference type="CDD" id="cd22786">
    <property type="entry name" value="DPBB_YuiC-like"/>
    <property type="match status" value="1"/>
</dbReference>
<dbReference type="InterPro" id="IPR051933">
    <property type="entry name" value="Resuscitation_pf_RpfB"/>
</dbReference>
<dbReference type="AlphaFoldDB" id="A0A8J3DWM8"/>
<reference evidence="4" key="2">
    <citation type="submission" date="2020-09" db="EMBL/GenBank/DDBJ databases">
        <authorList>
            <person name="Sun Q."/>
            <person name="Zhou Y."/>
        </authorList>
    </citation>
    <scope>NUCLEOTIDE SEQUENCE</scope>
    <source>
        <strain evidence="4">CGMCC 1.15371</strain>
    </source>
</reference>
<feature type="region of interest" description="Disordered" evidence="2">
    <location>
        <begin position="31"/>
        <end position="51"/>
    </location>
</feature>
<dbReference type="SUPFAM" id="SSF50685">
    <property type="entry name" value="Barwin-like endoglucanases"/>
    <property type="match status" value="1"/>
</dbReference>
<dbReference type="PANTHER" id="PTHR39160:SF4">
    <property type="entry name" value="RESUSCITATION-PROMOTING FACTOR RPFB"/>
    <property type="match status" value="1"/>
</dbReference>
<sequence>MLSLQSSKKMMLFLFIVALMIGVPGRSLALSNTEQSESPNKQSKRLKDNETEQQNTIYLKQIPNISHHKSAGNYVKQLTDREHPKKRAHKVRVKATAYTAHCTGCSGITKSGLDLTQHPSAKVIAVDPDVIPLGSTLYIPGYGKAKAADTGGAINGNHIDVYFSSKHDAKQWGVKYMTVTVVQN</sequence>
<dbReference type="RefSeq" id="WP_188696217.1">
    <property type="nucleotide sequence ID" value="NZ_BMIR01000017.1"/>
</dbReference>
<accession>A0A8J3DWM8</accession>
<protein>
    <recommendedName>
        <fullName evidence="3">3D domain-containing protein</fullName>
    </recommendedName>
</protein>